<dbReference type="SUPFAM" id="SSF52833">
    <property type="entry name" value="Thioredoxin-like"/>
    <property type="match status" value="1"/>
</dbReference>
<dbReference type="InterPro" id="IPR036249">
    <property type="entry name" value="Thioredoxin-like_sf"/>
</dbReference>
<evidence type="ECO:0000256" key="4">
    <source>
        <dbReference type="ARBA" id="ARBA00022982"/>
    </source>
</evidence>
<dbReference type="GO" id="GO:0046872">
    <property type="term" value="F:metal ion binding"/>
    <property type="evidence" value="ECO:0007669"/>
    <property type="project" value="UniProtKB-KW"/>
</dbReference>
<dbReference type="PANTHER" id="PTHR45663">
    <property type="entry name" value="GEO12009P1"/>
    <property type="match status" value="1"/>
</dbReference>
<evidence type="ECO:0000256" key="2">
    <source>
        <dbReference type="ARBA" id="ARBA00022448"/>
    </source>
</evidence>
<dbReference type="RefSeq" id="WP_207324523.1">
    <property type="nucleotide sequence ID" value="NZ_CP071504.1"/>
</dbReference>
<dbReference type="InterPro" id="IPR049299">
    <property type="entry name" value="Thio2_N"/>
</dbReference>
<proteinExistence type="inferred from homology"/>
<accession>A0A975AJJ2</accession>
<dbReference type="PROSITE" id="PS51352">
    <property type="entry name" value="THIOREDOXIN_2"/>
    <property type="match status" value="1"/>
</dbReference>
<evidence type="ECO:0000256" key="6">
    <source>
        <dbReference type="ARBA" id="ARBA00023284"/>
    </source>
</evidence>
<dbReference type="AlphaFoldDB" id="A0A975AJJ2"/>
<dbReference type="InterPro" id="IPR017937">
    <property type="entry name" value="Thioredoxin_CS"/>
</dbReference>
<keyword evidence="2" id="KW-0813">Transport</keyword>
<feature type="domain" description="Thioredoxin" evidence="8">
    <location>
        <begin position="32"/>
        <end position="141"/>
    </location>
</feature>
<dbReference type="InterPro" id="IPR005746">
    <property type="entry name" value="Thioredoxin"/>
</dbReference>
<protein>
    <recommendedName>
        <fullName evidence="7">Thioredoxin</fullName>
    </recommendedName>
</protein>
<dbReference type="PROSITE" id="PS00194">
    <property type="entry name" value="THIOREDOXIN_1"/>
    <property type="match status" value="1"/>
</dbReference>
<dbReference type="Pfam" id="PF00085">
    <property type="entry name" value="Thioredoxin"/>
    <property type="match status" value="1"/>
</dbReference>
<sequence length="143" mass="15709">MLIACPHCSALNRVPDERLTQGPKCGGCKQSLFLGRPLELTEANFAAHANRSELPLLVDFWAPWCGPCRQFAPIFEQCAAEMEPGLRLGKLNTESQQALAARFGIRSIPTLMLFQQGQLLASQAGAMPKQALQQWLKQHLPAA</sequence>
<keyword evidence="3" id="KW-0479">Metal-binding</keyword>
<keyword evidence="6" id="KW-0676">Redox-active center</keyword>
<dbReference type="GO" id="GO:0005829">
    <property type="term" value="C:cytosol"/>
    <property type="evidence" value="ECO:0007669"/>
    <property type="project" value="TreeGrafter"/>
</dbReference>
<dbReference type="PRINTS" id="PR00421">
    <property type="entry name" value="THIOREDOXIN"/>
</dbReference>
<evidence type="ECO:0000256" key="1">
    <source>
        <dbReference type="ARBA" id="ARBA00008987"/>
    </source>
</evidence>
<dbReference type="FunFam" id="3.40.30.10:FF:000001">
    <property type="entry name" value="Thioredoxin"/>
    <property type="match status" value="1"/>
</dbReference>
<evidence type="ECO:0000259" key="8">
    <source>
        <dbReference type="PROSITE" id="PS51352"/>
    </source>
</evidence>
<name>A0A975AJJ2_9GAMM</name>
<dbReference type="NCBIfam" id="NF008229">
    <property type="entry name" value="PRK10996.1"/>
    <property type="match status" value="1"/>
</dbReference>
<keyword evidence="5" id="KW-1015">Disulfide bond</keyword>
<organism evidence="9 10">
    <name type="scientific">Shewanella cyperi</name>
    <dbReference type="NCBI Taxonomy" id="2814292"/>
    <lineage>
        <taxon>Bacteria</taxon>
        <taxon>Pseudomonadati</taxon>
        <taxon>Pseudomonadota</taxon>
        <taxon>Gammaproteobacteria</taxon>
        <taxon>Alteromonadales</taxon>
        <taxon>Shewanellaceae</taxon>
        <taxon>Shewanella</taxon>
    </lineage>
</organism>
<comment type="similarity">
    <text evidence="1">Belongs to the thioredoxin family.</text>
</comment>
<evidence type="ECO:0000256" key="7">
    <source>
        <dbReference type="NCBIfam" id="TIGR01068"/>
    </source>
</evidence>
<dbReference type="Gene3D" id="3.40.30.10">
    <property type="entry name" value="Glutaredoxin"/>
    <property type="match status" value="1"/>
</dbReference>
<evidence type="ECO:0000313" key="9">
    <source>
        <dbReference type="EMBL" id="QSX29337.1"/>
    </source>
</evidence>
<dbReference type="Proteomes" id="UP000663281">
    <property type="component" value="Chromosome"/>
</dbReference>
<keyword evidence="10" id="KW-1185">Reference proteome</keyword>
<dbReference type="Gene3D" id="2.30.30.380">
    <property type="entry name" value="Zn-finger domain of Sec23/24"/>
    <property type="match status" value="1"/>
</dbReference>
<dbReference type="PANTHER" id="PTHR45663:SF40">
    <property type="entry name" value="THIOREDOXIN 2"/>
    <property type="match status" value="1"/>
</dbReference>
<dbReference type="CDD" id="cd02947">
    <property type="entry name" value="TRX_family"/>
    <property type="match status" value="1"/>
</dbReference>
<evidence type="ECO:0000313" key="10">
    <source>
        <dbReference type="Proteomes" id="UP000663281"/>
    </source>
</evidence>
<dbReference type="EMBL" id="CP071504">
    <property type="protein sequence ID" value="QSX29337.1"/>
    <property type="molecule type" value="Genomic_DNA"/>
</dbReference>
<evidence type="ECO:0000256" key="3">
    <source>
        <dbReference type="ARBA" id="ARBA00022723"/>
    </source>
</evidence>
<evidence type="ECO:0000256" key="5">
    <source>
        <dbReference type="ARBA" id="ARBA00023157"/>
    </source>
</evidence>
<dbReference type="GO" id="GO:0015035">
    <property type="term" value="F:protein-disulfide reductase activity"/>
    <property type="evidence" value="ECO:0007669"/>
    <property type="project" value="UniProtKB-UniRule"/>
</dbReference>
<reference evidence="9 10" key="1">
    <citation type="submission" date="2021-03" db="EMBL/GenBank/DDBJ databases">
        <title>Novel species identification of genus Shewanella.</title>
        <authorList>
            <person name="Liu G."/>
            <person name="Zhang Q."/>
        </authorList>
    </citation>
    <scope>NUCLEOTIDE SEQUENCE [LARGE SCALE GENOMIC DNA]</scope>
    <source>
        <strain evidence="9 10">FJAT-53726</strain>
    </source>
</reference>
<dbReference type="NCBIfam" id="TIGR01068">
    <property type="entry name" value="thioredoxin"/>
    <property type="match status" value="1"/>
</dbReference>
<gene>
    <name evidence="9" type="primary">trxC</name>
    <name evidence="9" type="ORF">JYB88_14140</name>
</gene>
<keyword evidence="4" id="KW-0249">Electron transport</keyword>
<dbReference type="Pfam" id="PF21352">
    <property type="entry name" value="Zn_ribbon_Thio2"/>
    <property type="match status" value="1"/>
</dbReference>
<dbReference type="KEGG" id="scyp:JYB88_14140"/>
<dbReference type="InterPro" id="IPR013766">
    <property type="entry name" value="Thioredoxin_domain"/>
</dbReference>